<dbReference type="SUPFAM" id="SSF53822">
    <property type="entry name" value="Periplasmic binding protein-like I"/>
    <property type="match status" value="1"/>
</dbReference>
<evidence type="ECO:0000256" key="5">
    <source>
        <dbReference type="SAM" id="Phobius"/>
    </source>
</evidence>
<gene>
    <name evidence="7" type="ORF">BSTOLATCC_MIC22469</name>
</gene>
<dbReference type="Proteomes" id="UP001162131">
    <property type="component" value="Unassembled WGS sequence"/>
</dbReference>
<sequence length="1136" mass="128756">MAYLWRLRQNFQPIILLFTFFQLSVSLEIILAYEDNYNLNSRDLNVTSLLEVTQSLTSQVDWHNCRISNLANCVDYFPNSLIILDLSENLDTRNAVSHLCKSHMIIHFVLQSDFRFQDDLTFSLASSKNKQINAFLSVLDYLNWTQGVAIKSIENHSLKEELKEYSSNIDFLTVESQSNIEELVNRVVVRQGATVYYIFTSSLESLELLKWFQNAKLLTAGNGIILDQESGYQCNINGTLIVTEFGQEFAASPEEYLKKSIINVISYILSQISNETAQDILSVLQKYQIEYKFSLVNIQNGARVIVGSIVNNIISISNNMTFPGNSNSIPKSTKKILNLSINAGSTNPNAASSTSGEIGSWGAYFAMDEINEGNTFLQNFQLQFFSFDCGVTVYDSQYAYNCYSKNINKLGLGQISPFSSSNAIGALQTFKKLNVTLPVVGCSVTEPSLNSTTSYPMFTRVWFTASYGSSYLSVLLKAMGWEKVSVLYQNNSWGFSKFWYLNPAIESQGLEIVNPENTWWIPAGLNRESLKNYTDIAQGIINSQARLLVLSIEYPMCNYFFELLYDLGLRKGDLITIATYLDTLTVIGNIDNYRYKRLEVGIPTMRLSLSTWVGTVGQAAKAAKAEVTAIHKQSPTVYTCSFYDGTYLLAHALDYMINRGIDYKDPNKLESIIRIQQFIGCTGRIATDSDSNDRIVDSWDIETNEIDSEGNVTTQVIGTFKPFSSHVFTISNSFFYPDGTTIKPSDLRNENSKCPFPEKLVKTFAKGRALLFGICFFVAVVTFAITLFIWKKWWNITNEDLKQKEEISLQDTVVAISIVIEFFQYSSMGPNFSILSPFIANFSGAFSLNLGDIIKLENGVFWILVDIVFGGILLWAILCAVILLRLDEKWNFLSVIKFLSWLADYLMPILGNLCFIPFISICLDIFLCDQSIGDNFTDSFLARDCYYFCWKDEHLTHAILSFLALFLYVPFAIFCRPLWQELQGMLHVKTSPTYLMVKTIFQITLIVMNKTIKRSQDITHGCLFVTVLIGYIIFTFKFKPYNYARFSWWQGLVLIGVAWLAFISTIAIGIQNYFTSLLAILFLGWVIIIIVGLYKQKKKYPSLLFRKSAKDTSTLFKFAFTFGKSTGISKDKVAPY</sequence>
<evidence type="ECO:0000256" key="1">
    <source>
        <dbReference type="ARBA" id="ARBA00004370"/>
    </source>
</evidence>
<evidence type="ECO:0000256" key="2">
    <source>
        <dbReference type="ARBA" id="ARBA00022692"/>
    </source>
</evidence>
<dbReference type="InterPro" id="IPR001828">
    <property type="entry name" value="ANF_lig-bd_rcpt"/>
</dbReference>
<feature type="domain" description="Receptor ligand binding region" evidence="6">
    <location>
        <begin position="364"/>
        <end position="691"/>
    </location>
</feature>
<keyword evidence="3 5" id="KW-1133">Transmembrane helix</keyword>
<feature type="transmembrane region" description="Helical" evidence="5">
    <location>
        <begin position="1018"/>
        <end position="1036"/>
    </location>
</feature>
<dbReference type="PANTHER" id="PTHR30483">
    <property type="entry name" value="LEUCINE-SPECIFIC-BINDING PROTEIN"/>
    <property type="match status" value="1"/>
</dbReference>
<evidence type="ECO:0000313" key="7">
    <source>
        <dbReference type="EMBL" id="CAG9319119.1"/>
    </source>
</evidence>
<dbReference type="AlphaFoldDB" id="A0AAU9J162"/>
<evidence type="ECO:0000313" key="8">
    <source>
        <dbReference type="Proteomes" id="UP001162131"/>
    </source>
</evidence>
<dbReference type="Pfam" id="PF01094">
    <property type="entry name" value="ANF_receptor"/>
    <property type="match status" value="1"/>
</dbReference>
<dbReference type="EMBL" id="CAJZBQ010000021">
    <property type="protein sequence ID" value="CAG9319119.1"/>
    <property type="molecule type" value="Genomic_DNA"/>
</dbReference>
<comment type="caution">
    <text evidence="7">The sequence shown here is derived from an EMBL/GenBank/DDBJ whole genome shotgun (WGS) entry which is preliminary data.</text>
</comment>
<name>A0AAU9J162_9CILI</name>
<feature type="transmembrane region" description="Helical" evidence="5">
    <location>
        <begin position="958"/>
        <end position="979"/>
    </location>
</feature>
<evidence type="ECO:0000256" key="3">
    <source>
        <dbReference type="ARBA" id="ARBA00022989"/>
    </source>
</evidence>
<dbReference type="InterPro" id="IPR028082">
    <property type="entry name" value="Peripla_BP_I"/>
</dbReference>
<dbReference type="InterPro" id="IPR051010">
    <property type="entry name" value="BCAA_transport"/>
</dbReference>
<evidence type="ECO:0000256" key="4">
    <source>
        <dbReference type="ARBA" id="ARBA00023136"/>
    </source>
</evidence>
<feature type="transmembrane region" description="Helical" evidence="5">
    <location>
        <begin position="905"/>
        <end position="927"/>
    </location>
</feature>
<feature type="transmembrane region" description="Helical" evidence="5">
    <location>
        <begin position="769"/>
        <end position="790"/>
    </location>
</feature>
<feature type="transmembrane region" description="Helical" evidence="5">
    <location>
        <begin position="1048"/>
        <end position="1070"/>
    </location>
</feature>
<protein>
    <recommendedName>
        <fullName evidence="6">Receptor ligand binding region domain-containing protein</fullName>
    </recommendedName>
</protein>
<dbReference type="PANTHER" id="PTHR30483:SF6">
    <property type="entry name" value="PERIPLASMIC BINDING PROTEIN OF ABC TRANSPORTER FOR NATURAL AMINO ACIDS"/>
    <property type="match status" value="1"/>
</dbReference>
<dbReference type="Gene3D" id="3.40.50.2300">
    <property type="match status" value="3"/>
</dbReference>
<accession>A0AAU9J162</accession>
<feature type="transmembrane region" description="Helical" evidence="5">
    <location>
        <begin position="14"/>
        <end position="33"/>
    </location>
</feature>
<keyword evidence="4 5" id="KW-0472">Membrane</keyword>
<proteinExistence type="predicted"/>
<comment type="subcellular location">
    <subcellularLocation>
        <location evidence="1">Membrane</location>
    </subcellularLocation>
</comment>
<dbReference type="GO" id="GO:0016020">
    <property type="term" value="C:membrane"/>
    <property type="evidence" value="ECO:0007669"/>
    <property type="project" value="UniProtKB-SubCell"/>
</dbReference>
<organism evidence="7 8">
    <name type="scientific">Blepharisma stoltei</name>
    <dbReference type="NCBI Taxonomy" id="1481888"/>
    <lineage>
        <taxon>Eukaryota</taxon>
        <taxon>Sar</taxon>
        <taxon>Alveolata</taxon>
        <taxon>Ciliophora</taxon>
        <taxon>Postciliodesmatophora</taxon>
        <taxon>Heterotrichea</taxon>
        <taxon>Heterotrichida</taxon>
        <taxon>Blepharismidae</taxon>
        <taxon>Blepharisma</taxon>
    </lineage>
</organism>
<feature type="transmembrane region" description="Helical" evidence="5">
    <location>
        <begin position="1076"/>
        <end position="1094"/>
    </location>
</feature>
<reference evidence="7" key="1">
    <citation type="submission" date="2021-09" db="EMBL/GenBank/DDBJ databases">
        <authorList>
            <consortium name="AG Swart"/>
            <person name="Singh M."/>
            <person name="Singh A."/>
            <person name="Seah K."/>
            <person name="Emmerich C."/>
        </authorList>
    </citation>
    <scope>NUCLEOTIDE SEQUENCE</scope>
    <source>
        <strain evidence="7">ATCC30299</strain>
    </source>
</reference>
<feature type="transmembrane region" description="Helical" evidence="5">
    <location>
        <begin position="860"/>
        <end position="884"/>
    </location>
</feature>
<keyword evidence="8" id="KW-1185">Reference proteome</keyword>
<evidence type="ECO:0000259" key="6">
    <source>
        <dbReference type="Pfam" id="PF01094"/>
    </source>
</evidence>
<keyword evidence="2 5" id="KW-0812">Transmembrane</keyword>